<protein>
    <submittedName>
        <fullName evidence="1">Uncharacterized protein</fullName>
    </submittedName>
</protein>
<dbReference type="EnsemblPlants" id="EMT06895">
    <property type="protein sequence ID" value="EMT06895"/>
    <property type="gene ID" value="F775_23755"/>
</dbReference>
<proteinExistence type="predicted"/>
<reference evidence="1" key="1">
    <citation type="submission" date="2015-06" db="UniProtKB">
        <authorList>
            <consortium name="EnsemblPlants"/>
        </authorList>
    </citation>
    <scope>IDENTIFICATION</scope>
</reference>
<sequence>MKWAPKEIGQKGAPLHVILHVVHETKTDVEMTTLNPCDNAATYILDSVGVEKVIGTFGFSLFGSLSLYPSTVELLKDFRDTYKSFVLLSFGFIWVLVSVGVLCGLHGRSAFEQAVCRHTGRLGLLGLAALLMLHVCCALPGDTCTTILFWVLGVGAVVFHLMSWYTSLFLGEDKPEEIAATDQK</sequence>
<evidence type="ECO:0000313" key="1">
    <source>
        <dbReference type="EnsemblPlants" id="EMT06895"/>
    </source>
</evidence>
<organism evidence="1">
    <name type="scientific">Aegilops tauschii</name>
    <name type="common">Tausch's goatgrass</name>
    <name type="synonym">Aegilops squarrosa</name>
    <dbReference type="NCBI Taxonomy" id="37682"/>
    <lineage>
        <taxon>Eukaryota</taxon>
        <taxon>Viridiplantae</taxon>
        <taxon>Streptophyta</taxon>
        <taxon>Embryophyta</taxon>
        <taxon>Tracheophyta</taxon>
        <taxon>Spermatophyta</taxon>
        <taxon>Magnoliopsida</taxon>
        <taxon>Liliopsida</taxon>
        <taxon>Poales</taxon>
        <taxon>Poaceae</taxon>
        <taxon>BOP clade</taxon>
        <taxon>Pooideae</taxon>
        <taxon>Triticodae</taxon>
        <taxon>Triticeae</taxon>
        <taxon>Triticinae</taxon>
        <taxon>Aegilops</taxon>
    </lineage>
</organism>
<accession>M8AYX5</accession>
<dbReference type="AlphaFoldDB" id="M8AYX5"/>
<name>M8AYX5_AEGTA</name>